<dbReference type="GeneID" id="105367387"/>
<evidence type="ECO:0000256" key="8">
    <source>
        <dbReference type="ARBA" id="ARBA00023163"/>
    </source>
</evidence>
<keyword evidence="3" id="KW-0678">Repressor</keyword>
<dbReference type="InterPro" id="IPR007747">
    <property type="entry name" value="Menin"/>
</dbReference>
<keyword evidence="4" id="KW-0597">Phosphoprotein</keyword>
<evidence type="ECO:0000313" key="12">
    <source>
        <dbReference type="RefSeq" id="XP_011504383.1"/>
    </source>
</evidence>
<evidence type="ECO:0000256" key="5">
    <source>
        <dbReference type="ARBA" id="ARBA00022853"/>
    </source>
</evidence>
<dbReference type="GO" id="GO:0000403">
    <property type="term" value="F:Y-form DNA binding"/>
    <property type="evidence" value="ECO:0007669"/>
    <property type="project" value="TreeGrafter"/>
</dbReference>
<evidence type="ECO:0000256" key="6">
    <source>
        <dbReference type="ARBA" id="ARBA00023015"/>
    </source>
</evidence>
<evidence type="ECO:0000256" key="2">
    <source>
        <dbReference type="ARBA" id="ARBA00021162"/>
    </source>
</evidence>
<evidence type="ECO:0000256" key="9">
    <source>
        <dbReference type="ARBA" id="ARBA00023242"/>
    </source>
</evidence>
<gene>
    <name evidence="12" type="primary">LOC105367387</name>
</gene>
<dbReference type="GO" id="GO:0003682">
    <property type="term" value="F:chromatin binding"/>
    <property type="evidence" value="ECO:0007669"/>
    <property type="project" value="TreeGrafter"/>
</dbReference>
<keyword evidence="9" id="KW-0539">Nucleus</keyword>
<dbReference type="GO" id="GO:0000976">
    <property type="term" value="F:transcription cis-regulatory region binding"/>
    <property type="evidence" value="ECO:0007669"/>
    <property type="project" value="TreeGrafter"/>
</dbReference>
<evidence type="ECO:0000313" key="11">
    <source>
        <dbReference type="Proteomes" id="UP000695007"/>
    </source>
</evidence>
<keyword evidence="6" id="KW-0805">Transcription regulation</keyword>
<dbReference type="Pfam" id="PF05053">
    <property type="entry name" value="Menin"/>
    <property type="match status" value="2"/>
</dbReference>
<keyword evidence="5" id="KW-0156">Chromatin regulator</keyword>
<dbReference type="Proteomes" id="UP000695007">
    <property type="component" value="Unplaced"/>
</dbReference>
<evidence type="ECO:0000256" key="4">
    <source>
        <dbReference type="ARBA" id="ARBA00022553"/>
    </source>
</evidence>
<dbReference type="PANTHER" id="PTHR12693">
    <property type="entry name" value="MENIN"/>
    <property type="match status" value="1"/>
</dbReference>
<dbReference type="KEGG" id="csol:105367387"/>
<keyword evidence="11" id="KW-1185">Reference proteome</keyword>
<dbReference type="CDD" id="cd14456">
    <property type="entry name" value="Menin"/>
    <property type="match status" value="1"/>
</dbReference>
<dbReference type="GO" id="GO:0008285">
    <property type="term" value="P:negative regulation of cell population proliferation"/>
    <property type="evidence" value="ECO:0007669"/>
    <property type="project" value="TreeGrafter"/>
</dbReference>
<evidence type="ECO:0000256" key="1">
    <source>
        <dbReference type="ARBA" id="ARBA00004123"/>
    </source>
</evidence>
<keyword evidence="8" id="KW-0804">Transcription</keyword>
<organism evidence="11 12">
    <name type="scientific">Ceratosolen solmsi marchali</name>
    <dbReference type="NCBI Taxonomy" id="326594"/>
    <lineage>
        <taxon>Eukaryota</taxon>
        <taxon>Metazoa</taxon>
        <taxon>Ecdysozoa</taxon>
        <taxon>Arthropoda</taxon>
        <taxon>Hexapoda</taxon>
        <taxon>Insecta</taxon>
        <taxon>Pterygota</taxon>
        <taxon>Neoptera</taxon>
        <taxon>Endopterygota</taxon>
        <taxon>Hymenoptera</taxon>
        <taxon>Apocrita</taxon>
        <taxon>Proctotrupomorpha</taxon>
        <taxon>Chalcidoidea</taxon>
        <taxon>Agaonidae</taxon>
        <taxon>Agaoninae</taxon>
        <taxon>Ceratosolen</taxon>
    </lineage>
</organism>
<name>A0AAJ7E1I0_9HYME</name>
<dbReference type="GO" id="GO:0006325">
    <property type="term" value="P:chromatin organization"/>
    <property type="evidence" value="ECO:0007669"/>
    <property type="project" value="UniProtKB-KW"/>
</dbReference>
<reference evidence="12" key="1">
    <citation type="submission" date="2025-08" db="UniProtKB">
        <authorList>
            <consortium name="RefSeq"/>
        </authorList>
    </citation>
    <scope>IDENTIFICATION</scope>
</reference>
<dbReference type="CTD" id="33991"/>
<comment type="subcellular location">
    <subcellularLocation>
        <location evidence="1">Nucleus</location>
    </subcellularLocation>
</comment>
<protein>
    <recommendedName>
        <fullName evidence="2">Menin</fullName>
    </recommendedName>
</protein>
<accession>A0AAJ7E1I0</accession>
<dbReference type="GO" id="GO:0035097">
    <property type="term" value="C:histone methyltransferase complex"/>
    <property type="evidence" value="ECO:0007669"/>
    <property type="project" value="TreeGrafter"/>
</dbReference>
<dbReference type="GO" id="GO:0045786">
    <property type="term" value="P:negative regulation of cell cycle"/>
    <property type="evidence" value="ECO:0007669"/>
    <property type="project" value="TreeGrafter"/>
</dbReference>
<dbReference type="GO" id="GO:0000785">
    <property type="term" value="C:chromatin"/>
    <property type="evidence" value="ECO:0007669"/>
    <property type="project" value="TreeGrafter"/>
</dbReference>
<evidence type="ECO:0000256" key="3">
    <source>
        <dbReference type="ARBA" id="ARBA00022491"/>
    </source>
</evidence>
<proteinExistence type="predicted"/>
<evidence type="ECO:0000256" key="10">
    <source>
        <dbReference type="SAM" id="MobiDB-lite"/>
    </source>
</evidence>
<dbReference type="RefSeq" id="XP_011504383.1">
    <property type="nucleotide sequence ID" value="XM_011506081.1"/>
</dbReference>
<feature type="region of interest" description="Disordered" evidence="10">
    <location>
        <begin position="597"/>
        <end position="622"/>
    </location>
</feature>
<keyword evidence="7" id="KW-0238">DNA-binding</keyword>
<dbReference type="GO" id="GO:0006357">
    <property type="term" value="P:regulation of transcription by RNA polymerase II"/>
    <property type="evidence" value="ECO:0007669"/>
    <property type="project" value="TreeGrafter"/>
</dbReference>
<dbReference type="AlphaFoldDB" id="A0AAJ7E1I0"/>
<sequence length="622" mass="69246">MVGFLEEDKGVFPIQSISSIVQIFQNQLENSAEPDLALLSILVGAIENSLTCNRNFGLDEAAAYDEPKLPPVEYHMTEAMYTKFNSIIKSAVDLSVYNTKYATRELVKRVSDVIWNSLTRSYYKDRAHLQSLYSYLTSNKLDCFGVAFAVVAGCQVLGFNDVHLAMSEDHAWVVFGENGEETAEVTWHGKGNEDKRGQPVDPGIASRSWLYVNGQAVVCNRAMEVATIVSAINPSFSATADAIEVALLQQELLWLLYDLGHLTKYPMALGNLGELEEAAPTPGRPPAINLFQEAVQSARKYYENAHVYPYTYQGGYLYRHGLHANALASWADAADALRKYDYSRDDGEIYKELLEIANELIPHTVRADEHLLRQPRCFAYLLRFYDGICQWEEGANTPVLHIGWARPLVNTISKFDANIRAQVVIDCYEDEAKLLEGSSDETLNNNNNNNNNYYKTKERCSTTRELIKSLESKVPENPEPMHPGIQALAAACGEKILNRDYLLQGDGEPFVAPADGTMLELPMSTSSVCGISTPSTSQDSLDDGLSEIDLELDSDESESPRITLYSQKMKGLKDLLLAEKLNTHAVSLQLTAQSQVQIGKKTRGGEEVVSTLGQRPKRTRRE</sequence>
<evidence type="ECO:0000256" key="7">
    <source>
        <dbReference type="ARBA" id="ARBA00023125"/>
    </source>
</evidence>
<dbReference type="PANTHER" id="PTHR12693:SF3">
    <property type="entry name" value="MENIN"/>
    <property type="match status" value="1"/>
</dbReference>